<comment type="caution">
    <text evidence="1">The sequence shown here is derived from an EMBL/GenBank/DDBJ whole genome shotgun (WGS) entry which is preliminary data.</text>
</comment>
<organism evidence="1 2">
    <name type="scientific">Pseudonocardia aurantiaca</name>
    <dbReference type="NCBI Taxonomy" id="75290"/>
    <lineage>
        <taxon>Bacteria</taxon>
        <taxon>Bacillati</taxon>
        <taxon>Actinomycetota</taxon>
        <taxon>Actinomycetes</taxon>
        <taxon>Pseudonocardiales</taxon>
        <taxon>Pseudonocardiaceae</taxon>
        <taxon>Pseudonocardia</taxon>
    </lineage>
</organism>
<dbReference type="RefSeq" id="WP_343983397.1">
    <property type="nucleotide sequence ID" value="NZ_BAAAJG010000016.1"/>
</dbReference>
<proteinExistence type="predicted"/>
<evidence type="ECO:0000313" key="2">
    <source>
        <dbReference type="Proteomes" id="UP001597145"/>
    </source>
</evidence>
<dbReference type="Gene3D" id="3.40.50.450">
    <property type="match status" value="1"/>
</dbReference>
<protein>
    <recommendedName>
        <fullName evidence="3">DNA recombination-mediator protein A</fullName>
    </recommendedName>
</protein>
<sequence>MQIAITGHRELPEPTVNLVNTAIRRQLAEHTDTALIGLTCLADGADSIFAQAVLDASGSLVVVVPAAEYRDGLPAEHHPVYDALISRAVEVVRLGHRESTSQSHMDASMYMLGQADRLLAVWDGEPARGYGGTADVVEAAKQRGVPVTVIWPDGASRD</sequence>
<dbReference type="EMBL" id="JBHUCP010000023">
    <property type="protein sequence ID" value="MFD1533110.1"/>
    <property type="molecule type" value="Genomic_DNA"/>
</dbReference>
<gene>
    <name evidence="1" type="ORF">ACFSCY_27160</name>
</gene>
<dbReference type="InterPro" id="IPR010697">
    <property type="entry name" value="YspA"/>
</dbReference>
<reference evidence="2" key="1">
    <citation type="journal article" date="2019" name="Int. J. Syst. Evol. Microbiol.">
        <title>The Global Catalogue of Microorganisms (GCM) 10K type strain sequencing project: providing services to taxonomists for standard genome sequencing and annotation.</title>
        <authorList>
            <consortium name="The Broad Institute Genomics Platform"/>
            <consortium name="The Broad Institute Genome Sequencing Center for Infectious Disease"/>
            <person name="Wu L."/>
            <person name="Ma J."/>
        </authorList>
    </citation>
    <scope>NUCLEOTIDE SEQUENCE [LARGE SCALE GENOMIC DNA]</scope>
    <source>
        <strain evidence="2">JCM 12165</strain>
    </source>
</reference>
<dbReference type="Proteomes" id="UP001597145">
    <property type="component" value="Unassembled WGS sequence"/>
</dbReference>
<dbReference type="PANTHER" id="PTHR38440">
    <property type="entry name" value="UPF0398 PROTEIN YPSA"/>
    <property type="match status" value="1"/>
</dbReference>
<accession>A0ABW4FRD6</accession>
<keyword evidence="2" id="KW-1185">Reference proteome</keyword>
<dbReference type="PANTHER" id="PTHR38440:SF1">
    <property type="entry name" value="UPF0398 PROTEIN SPR0331"/>
    <property type="match status" value="1"/>
</dbReference>
<evidence type="ECO:0008006" key="3">
    <source>
        <dbReference type="Google" id="ProtNLM"/>
    </source>
</evidence>
<dbReference type="SUPFAM" id="SSF102405">
    <property type="entry name" value="MCP/YpsA-like"/>
    <property type="match status" value="1"/>
</dbReference>
<name>A0ABW4FRD6_9PSEU</name>
<evidence type="ECO:0000313" key="1">
    <source>
        <dbReference type="EMBL" id="MFD1533110.1"/>
    </source>
</evidence>